<comment type="caution">
    <text evidence="5">The sequence shown here is derived from an EMBL/GenBank/DDBJ whole genome shotgun (WGS) entry which is preliminary data.</text>
</comment>
<sequence>MAAVGVWSLMLVNVLYITVVSAGRDFYAILGVPRNANTNQIKKAYRTLAKELHPDKNQDDPDASRKFQDLGAAYEVLSDPDKRETYDRCGEDCLKKDGMMNSADPFASFFGDFGFNFGGSSNSQQETPRGADIVMDLYVTLEELYSGNFVEITHNKPVMKAAKGTRKCNCRQEMVTRPLGPGRFQMMQQTVCDECPNVKLVNEERTLEIEIEAGMVDGQESKFIAEGEPHLDGEPGDLVFKIKTMPHPVFERRGDDLYTNVTLSLQDALVGFTMEIEHLDGHKVQVSRDKITWPGARIRKKGEGMPNYHNNNLHGTLYITFDVEFPKSELSEEDKEEAEMCGETLCPYFELNSGDKNIMQCIVAMDSAVCKVSHEIQTKTEKYFTPLECK</sequence>
<dbReference type="CDD" id="cd06257">
    <property type="entry name" value="DnaJ"/>
    <property type="match status" value="1"/>
</dbReference>
<dbReference type="PROSITE" id="PS00636">
    <property type="entry name" value="DNAJ_1"/>
    <property type="match status" value="1"/>
</dbReference>
<dbReference type="GO" id="GO:0051787">
    <property type="term" value="F:misfolded protein binding"/>
    <property type="evidence" value="ECO:0007669"/>
    <property type="project" value="TreeGrafter"/>
</dbReference>
<dbReference type="SMART" id="SM00271">
    <property type="entry name" value="DnaJ"/>
    <property type="match status" value="1"/>
</dbReference>
<dbReference type="PRINTS" id="PR00625">
    <property type="entry name" value="JDOMAIN"/>
</dbReference>
<dbReference type="InterPro" id="IPR036869">
    <property type="entry name" value="J_dom_sf"/>
</dbReference>
<dbReference type="FunCoup" id="A0A6L2Q5C7">
    <property type="interactions" value="1384"/>
</dbReference>
<keyword evidence="1 3" id="KW-0732">Signal</keyword>
<gene>
    <name evidence="5" type="ORF">Cfor_09003</name>
</gene>
<dbReference type="InParanoid" id="A0A6L2Q5C7"/>
<dbReference type="InterPro" id="IPR051736">
    <property type="entry name" value="DnaJ-B11-like"/>
</dbReference>
<dbReference type="AlphaFoldDB" id="A0A6L2Q5C7"/>
<dbReference type="Proteomes" id="UP000502823">
    <property type="component" value="Unassembled WGS sequence"/>
</dbReference>
<dbReference type="Gene3D" id="1.10.287.110">
    <property type="entry name" value="DnaJ domain"/>
    <property type="match status" value="1"/>
</dbReference>
<dbReference type="PANTHER" id="PTHR44298">
    <property type="entry name" value="DNAJ HOMOLOG SUBFAMILY B MEMBER 11"/>
    <property type="match status" value="1"/>
</dbReference>
<dbReference type="InterPro" id="IPR008971">
    <property type="entry name" value="HSP40/DnaJ_pept-bd"/>
</dbReference>
<proteinExistence type="predicted"/>
<evidence type="ECO:0000256" key="3">
    <source>
        <dbReference type="SAM" id="SignalP"/>
    </source>
</evidence>
<feature type="chain" id="PRO_5026688315" description="J domain-containing protein" evidence="3">
    <location>
        <begin position="23"/>
        <end position="390"/>
    </location>
</feature>
<keyword evidence="2" id="KW-0325">Glycoprotein</keyword>
<dbReference type="EMBL" id="BLKM01001294">
    <property type="protein sequence ID" value="GFG39946.1"/>
    <property type="molecule type" value="Genomic_DNA"/>
</dbReference>
<dbReference type="Pfam" id="PF01556">
    <property type="entry name" value="DnaJ_C"/>
    <property type="match status" value="1"/>
</dbReference>
<evidence type="ECO:0000256" key="2">
    <source>
        <dbReference type="ARBA" id="ARBA00023180"/>
    </source>
</evidence>
<dbReference type="Pfam" id="PF00226">
    <property type="entry name" value="DnaJ"/>
    <property type="match status" value="1"/>
</dbReference>
<dbReference type="SUPFAM" id="SSF46565">
    <property type="entry name" value="Chaperone J-domain"/>
    <property type="match status" value="1"/>
</dbReference>
<dbReference type="Gene3D" id="2.60.260.20">
    <property type="entry name" value="Urease metallochaperone UreE, N-terminal domain"/>
    <property type="match status" value="2"/>
</dbReference>
<dbReference type="CDD" id="cd10747">
    <property type="entry name" value="DnaJ_C"/>
    <property type="match status" value="1"/>
</dbReference>
<dbReference type="OrthoDB" id="550424at2759"/>
<dbReference type="GO" id="GO:0005783">
    <property type="term" value="C:endoplasmic reticulum"/>
    <property type="evidence" value="ECO:0007669"/>
    <property type="project" value="TreeGrafter"/>
</dbReference>
<dbReference type="SUPFAM" id="SSF49493">
    <property type="entry name" value="HSP40/DnaJ peptide-binding domain"/>
    <property type="match status" value="2"/>
</dbReference>
<feature type="signal peptide" evidence="3">
    <location>
        <begin position="1"/>
        <end position="22"/>
    </location>
</feature>
<dbReference type="FunFam" id="2.60.260.20:FF:000013">
    <property type="entry name" value="DnaJ subfamily B member 11"/>
    <property type="match status" value="1"/>
</dbReference>
<dbReference type="PANTHER" id="PTHR44298:SF1">
    <property type="entry name" value="DNAJ HOMOLOG SUBFAMILY B MEMBER 11"/>
    <property type="match status" value="1"/>
</dbReference>
<dbReference type="InterPro" id="IPR018253">
    <property type="entry name" value="DnaJ_domain_CS"/>
</dbReference>
<dbReference type="InterPro" id="IPR002939">
    <property type="entry name" value="DnaJ_C"/>
</dbReference>
<protein>
    <recommendedName>
        <fullName evidence="4">J domain-containing protein</fullName>
    </recommendedName>
</protein>
<accession>A0A6L2Q5C7</accession>
<dbReference type="GO" id="GO:0051082">
    <property type="term" value="F:unfolded protein binding"/>
    <property type="evidence" value="ECO:0007669"/>
    <property type="project" value="InterPro"/>
</dbReference>
<evidence type="ECO:0000256" key="1">
    <source>
        <dbReference type="ARBA" id="ARBA00022729"/>
    </source>
</evidence>
<organism evidence="5 6">
    <name type="scientific">Coptotermes formosanus</name>
    <name type="common">Formosan subterranean termite</name>
    <dbReference type="NCBI Taxonomy" id="36987"/>
    <lineage>
        <taxon>Eukaryota</taxon>
        <taxon>Metazoa</taxon>
        <taxon>Ecdysozoa</taxon>
        <taxon>Arthropoda</taxon>
        <taxon>Hexapoda</taxon>
        <taxon>Insecta</taxon>
        <taxon>Pterygota</taxon>
        <taxon>Neoptera</taxon>
        <taxon>Polyneoptera</taxon>
        <taxon>Dictyoptera</taxon>
        <taxon>Blattodea</taxon>
        <taxon>Blattoidea</taxon>
        <taxon>Termitoidae</taxon>
        <taxon>Rhinotermitidae</taxon>
        <taxon>Coptotermes</taxon>
    </lineage>
</organism>
<keyword evidence="6" id="KW-1185">Reference proteome</keyword>
<dbReference type="GO" id="GO:0006457">
    <property type="term" value="P:protein folding"/>
    <property type="evidence" value="ECO:0007669"/>
    <property type="project" value="InterPro"/>
</dbReference>
<name>A0A6L2Q5C7_COPFO</name>
<dbReference type="InterPro" id="IPR001623">
    <property type="entry name" value="DnaJ_domain"/>
</dbReference>
<dbReference type="FunFam" id="1.10.287.110:FF:000040">
    <property type="entry name" value="dnaJ homolog subfamily B member 11"/>
    <property type="match status" value="1"/>
</dbReference>
<dbReference type="PROSITE" id="PS50076">
    <property type="entry name" value="DNAJ_2"/>
    <property type="match status" value="1"/>
</dbReference>
<evidence type="ECO:0000259" key="4">
    <source>
        <dbReference type="PROSITE" id="PS50076"/>
    </source>
</evidence>
<evidence type="ECO:0000313" key="5">
    <source>
        <dbReference type="EMBL" id="GFG39946.1"/>
    </source>
</evidence>
<reference evidence="6" key="1">
    <citation type="submission" date="2020-01" db="EMBL/GenBank/DDBJ databases">
        <title>Draft genome sequence of the Termite Coptotermes fromosanus.</title>
        <authorList>
            <person name="Itakura S."/>
            <person name="Yosikawa Y."/>
            <person name="Umezawa K."/>
        </authorList>
    </citation>
    <scope>NUCLEOTIDE SEQUENCE [LARGE SCALE GENOMIC DNA]</scope>
</reference>
<feature type="domain" description="J" evidence="4">
    <location>
        <begin position="25"/>
        <end position="90"/>
    </location>
</feature>
<evidence type="ECO:0000313" key="6">
    <source>
        <dbReference type="Proteomes" id="UP000502823"/>
    </source>
</evidence>